<dbReference type="Pfam" id="PF00722">
    <property type="entry name" value="Glyco_hydro_16"/>
    <property type="match status" value="1"/>
</dbReference>
<dbReference type="PROSITE" id="PS51318">
    <property type="entry name" value="TAT"/>
    <property type="match status" value="1"/>
</dbReference>
<comment type="similarity">
    <text evidence="1">Belongs to the glycosyl hydrolase 16 family.</text>
</comment>
<dbReference type="PANTHER" id="PTHR10963">
    <property type="entry name" value="GLYCOSYL HYDROLASE-RELATED"/>
    <property type="match status" value="1"/>
</dbReference>
<accession>A0A8U0HPW8</accession>
<evidence type="ECO:0000259" key="3">
    <source>
        <dbReference type="PROSITE" id="PS51762"/>
    </source>
</evidence>
<dbReference type="InterPro" id="IPR006311">
    <property type="entry name" value="TAT_signal"/>
</dbReference>
<keyword evidence="5" id="KW-1185">Reference proteome</keyword>
<feature type="compositionally biased region" description="Basic and acidic residues" evidence="2">
    <location>
        <begin position="1"/>
        <end position="16"/>
    </location>
</feature>
<dbReference type="Gene3D" id="2.60.120.200">
    <property type="match status" value="1"/>
</dbReference>
<dbReference type="InterPro" id="IPR013320">
    <property type="entry name" value="ConA-like_dom_sf"/>
</dbReference>
<dbReference type="Proteomes" id="UP000830729">
    <property type="component" value="Chromosome"/>
</dbReference>
<protein>
    <submittedName>
        <fullName evidence="4">Glycoside hydrolase family 16 protein</fullName>
    </submittedName>
</protein>
<dbReference type="GeneID" id="72185562"/>
<organism evidence="4 5">
    <name type="scientific">Halorussus limi</name>
    <dbReference type="NCBI Taxonomy" id="2938695"/>
    <lineage>
        <taxon>Archaea</taxon>
        <taxon>Methanobacteriati</taxon>
        <taxon>Methanobacteriota</taxon>
        <taxon>Stenosarchaea group</taxon>
        <taxon>Halobacteria</taxon>
        <taxon>Halobacteriales</taxon>
        <taxon>Haladaptataceae</taxon>
        <taxon>Halorussus</taxon>
    </lineage>
</organism>
<evidence type="ECO:0000313" key="4">
    <source>
        <dbReference type="EMBL" id="UPV72909.1"/>
    </source>
</evidence>
<evidence type="ECO:0000256" key="2">
    <source>
        <dbReference type="SAM" id="MobiDB-lite"/>
    </source>
</evidence>
<gene>
    <name evidence="4" type="ORF">M0R89_10145</name>
</gene>
<dbReference type="AlphaFoldDB" id="A0A8U0HPW8"/>
<dbReference type="RefSeq" id="WP_248648968.1">
    <property type="nucleotide sequence ID" value="NZ_CP096659.1"/>
</dbReference>
<dbReference type="SUPFAM" id="SSF49899">
    <property type="entry name" value="Concanavalin A-like lectins/glucanases"/>
    <property type="match status" value="1"/>
</dbReference>
<name>A0A8U0HPW8_9EURY</name>
<dbReference type="PANTHER" id="PTHR10963:SF55">
    <property type="entry name" value="GLYCOSIDE HYDROLASE FAMILY 16 PROTEIN"/>
    <property type="match status" value="1"/>
</dbReference>
<proteinExistence type="inferred from homology"/>
<dbReference type="GO" id="GO:0004553">
    <property type="term" value="F:hydrolase activity, hydrolyzing O-glycosyl compounds"/>
    <property type="evidence" value="ECO:0007669"/>
    <property type="project" value="InterPro"/>
</dbReference>
<keyword evidence="4" id="KW-0378">Hydrolase</keyword>
<evidence type="ECO:0000313" key="5">
    <source>
        <dbReference type="Proteomes" id="UP000830729"/>
    </source>
</evidence>
<dbReference type="PROSITE" id="PS51762">
    <property type="entry name" value="GH16_2"/>
    <property type="match status" value="1"/>
</dbReference>
<dbReference type="GO" id="GO:0005975">
    <property type="term" value="P:carbohydrate metabolic process"/>
    <property type="evidence" value="ECO:0007669"/>
    <property type="project" value="InterPro"/>
</dbReference>
<dbReference type="InterPro" id="IPR050546">
    <property type="entry name" value="Glycosyl_Hydrlase_16"/>
</dbReference>
<dbReference type="EMBL" id="CP096659">
    <property type="protein sequence ID" value="UPV72909.1"/>
    <property type="molecule type" value="Genomic_DNA"/>
</dbReference>
<dbReference type="InterPro" id="IPR000757">
    <property type="entry name" value="Beta-glucanase-like"/>
</dbReference>
<reference evidence="4 5" key="1">
    <citation type="submission" date="2022-04" db="EMBL/GenBank/DDBJ databases">
        <title>Diverse halophilic archaea isolated from saline environments.</title>
        <authorList>
            <person name="Cui H.-L."/>
        </authorList>
    </citation>
    <scope>NUCLEOTIDE SEQUENCE [LARGE SCALE GENOMIC DNA]</scope>
    <source>
        <strain evidence="4 5">XZYJT49</strain>
    </source>
</reference>
<feature type="region of interest" description="Disordered" evidence="2">
    <location>
        <begin position="1"/>
        <end position="20"/>
    </location>
</feature>
<evidence type="ECO:0000256" key="1">
    <source>
        <dbReference type="ARBA" id="ARBA00006865"/>
    </source>
</evidence>
<dbReference type="CDD" id="cd08023">
    <property type="entry name" value="GH16_laminarinase_like"/>
    <property type="match status" value="1"/>
</dbReference>
<feature type="domain" description="GH16" evidence="3">
    <location>
        <begin position="48"/>
        <end position="309"/>
    </location>
</feature>
<dbReference type="KEGG" id="halx:M0R89_10145"/>
<sequence length="309" mass="34109">MTDDSSLERTGDESTGKRLRRRGFLSTAAATLGGTFAASTASAATDGVDAGSQRVPTAAFDGNQWSLSWSDEFDLGYIDESVWSFETGNGHAQGIPGWGNNELQYYQRENAWVENNHLVIEAREEQVSDQYGSYDYTSARMKTQGGYDKQYGRVDVRARLPEGQGLWPAIWALGSDIDSVGWPDCGEIDIMELTGDDTDTVHGTVHGPGYSGGNSIGGTYNNGSFADSYHTFQLTWYPDAVKFFVDGQHYFTVTLYEVEDAGNEWVFDDGPFFFLLNVAVGGNLPGNPDASTQFPQRMEVDYVRVYDWV</sequence>